<keyword evidence="6" id="KW-1185">Reference proteome</keyword>
<dbReference type="CDD" id="cd20546">
    <property type="entry name" value="CYCLIN_SpCG1C_ScCTK2-like_rpt2"/>
    <property type="match status" value="1"/>
</dbReference>
<dbReference type="Pfam" id="PF13410">
    <property type="entry name" value="GST_C_2"/>
    <property type="match status" value="1"/>
</dbReference>
<reference evidence="5" key="2">
    <citation type="journal article" date="2023" name="IMA Fungus">
        <title>Comparative genomic study of the Penicillium genus elucidates a diverse pangenome and 15 lateral gene transfer events.</title>
        <authorList>
            <person name="Petersen C."/>
            <person name="Sorensen T."/>
            <person name="Nielsen M.R."/>
            <person name="Sondergaard T.E."/>
            <person name="Sorensen J.L."/>
            <person name="Fitzpatrick D.A."/>
            <person name="Frisvad J.C."/>
            <person name="Nielsen K.L."/>
        </authorList>
    </citation>
    <scope>NUCLEOTIDE SEQUENCE</scope>
    <source>
        <strain evidence="5">IBT 3081</strain>
    </source>
</reference>
<dbReference type="SUPFAM" id="SSF47616">
    <property type="entry name" value="GST C-terminal domain-like"/>
    <property type="match status" value="1"/>
</dbReference>
<dbReference type="InterPro" id="IPR036282">
    <property type="entry name" value="Glutathione-S-Trfase_C_sf"/>
</dbReference>
<reference evidence="5" key="1">
    <citation type="submission" date="2022-12" db="EMBL/GenBank/DDBJ databases">
        <authorList>
            <person name="Petersen C."/>
        </authorList>
    </citation>
    <scope>NUCLEOTIDE SEQUENCE</scope>
    <source>
        <strain evidence="5">IBT 3081</strain>
    </source>
</reference>
<dbReference type="InterPro" id="IPR006671">
    <property type="entry name" value="Cyclin_N"/>
</dbReference>
<accession>A0A9W9VID2</accession>
<keyword evidence="1" id="KW-0195">Cyclin</keyword>
<dbReference type="PANTHER" id="PTHR43968:SF13">
    <property type="entry name" value="GLUTATHIONE TRANSFERASE OMEGA-1"/>
    <property type="match status" value="1"/>
</dbReference>
<comment type="similarity">
    <text evidence="1">Belongs to the cyclin family.</text>
</comment>
<dbReference type="Gene3D" id="1.20.1050.10">
    <property type="match status" value="1"/>
</dbReference>
<dbReference type="RefSeq" id="XP_056583154.1">
    <property type="nucleotide sequence ID" value="XM_056719019.1"/>
</dbReference>
<dbReference type="Pfam" id="PF00134">
    <property type="entry name" value="Cyclin_N"/>
    <property type="match status" value="1"/>
</dbReference>
<dbReference type="Gene3D" id="1.10.472.10">
    <property type="entry name" value="Cyclin-like"/>
    <property type="match status" value="2"/>
</dbReference>
<dbReference type="PROSITE" id="PS50405">
    <property type="entry name" value="GST_CTER"/>
    <property type="match status" value="1"/>
</dbReference>
<dbReference type="FunFam" id="1.10.472.10:FF:000101">
    <property type="entry name" value="Cyclin, putative"/>
    <property type="match status" value="1"/>
</dbReference>
<evidence type="ECO:0000256" key="1">
    <source>
        <dbReference type="RuleBase" id="RU000383"/>
    </source>
</evidence>
<dbReference type="InterPro" id="IPR050983">
    <property type="entry name" value="GST_Omega/HSP26"/>
</dbReference>
<organism evidence="5 6">
    <name type="scientific">Penicillium concentricum</name>
    <dbReference type="NCBI Taxonomy" id="293559"/>
    <lineage>
        <taxon>Eukaryota</taxon>
        <taxon>Fungi</taxon>
        <taxon>Dikarya</taxon>
        <taxon>Ascomycota</taxon>
        <taxon>Pezizomycotina</taxon>
        <taxon>Eurotiomycetes</taxon>
        <taxon>Eurotiomycetidae</taxon>
        <taxon>Eurotiales</taxon>
        <taxon>Aspergillaceae</taxon>
        <taxon>Penicillium</taxon>
    </lineage>
</organism>
<dbReference type="InterPro" id="IPR013763">
    <property type="entry name" value="Cyclin-like_dom"/>
</dbReference>
<dbReference type="InterPro" id="IPR036915">
    <property type="entry name" value="Cyclin-like_sf"/>
</dbReference>
<name>A0A9W9VID2_9EURO</name>
<dbReference type="InterPro" id="IPR010987">
    <property type="entry name" value="Glutathione-S-Trfase_C-like"/>
</dbReference>
<dbReference type="FunFam" id="1.10.472.10:FF:000073">
    <property type="entry name" value="C-type cyclin"/>
    <property type="match status" value="1"/>
</dbReference>
<feature type="region of interest" description="Disordered" evidence="2">
    <location>
        <begin position="522"/>
        <end position="565"/>
    </location>
</feature>
<dbReference type="GO" id="GO:0005737">
    <property type="term" value="C:cytoplasm"/>
    <property type="evidence" value="ECO:0007669"/>
    <property type="project" value="TreeGrafter"/>
</dbReference>
<evidence type="ECO:0000259" key="4">
    <source>
        <dbReference type="PROSITE" id="PS50405"/>
    </source>
</evidence>
<dbReference type="CDD" id="cd00299">
    <property type="entry name" value="GST_C_family"/>
    <property type="match status" value="1"/>
</dbReference>
<dbReference type="Pfam" id="PF13409">
    <property type="entry name" value="GST_N_2"/>
    <property type="match status" value="1"/>
</dbReference>
<dbReference type="InterPro" id="IPR036249">
    <property type="entry name" value="Thioredoxin-like_sf"/>
</dbReference>
<dbReference type="GeneID" id="81458202"/>
<dbReference type="AlphaFoldDB" id="A0A9W9VID2"/>
<dbReference type="SUPFAM" id="SSF47954">
    <property type="entry name" value="Cyclin-like"/>
    <property type="match status" value="2"/>
</dbReference>
<dbReference type="Gene3D" id="3.40.30.10">
    <property type="entry name" value="Glutaredoxin"/>
    <property type="match status" value="1"/>
</dbReference>
<protein>
    <submittedName>
        <fullName evidence="5">Glutathione S-transferase/chloride channel C-terminal</fullName>
    </submittedName>
</protein>
<evidence type="ECO:0000313" key="5">
    <source>
        <dbReference type="EMBL" id="KAJ5383378.1"/>
    </source>
</evidence>
<evidence type="ECO:0000256" key="2">
    <source>
        <dbReference type="SAM" id="MobiDB-lite"/>
    </source>
</evidence>
<dbReference type="EMBL" id="JAPZBT010000001">
    <property type="protein sequence ID" value="KAJ5383378.1"/>
    <property type="molecule type" value="Genomic_DNA"/>
</dbReference>
<dbReference type="OrthoDB" id="4951845at2759"/>
<dbReference type="SMART" id="SM00385">
    <property type="entry name" value="CYCLIN"/>
    <property type="match status" value="2"/>
</dbReference>
<feature type="domain" description="GST C-terminal" evidence="4">
    <location>
        <begin position="83"/>
        <end position="231"/>
    </location>
</feature>
<dbReference type="Proteomes" id="UP001147752">
    <property type="component" value="Unassembled WGS sequence"/>
</dbReference>
<dbReference type="SFLD" id="SFLDS00019">
    <property type="entry name" value="Glutathione_Transferase_(cytos"/>
    <property type="match status" value="1"/>
</dbReference>
<dbReference type="InterPro" id="IPR040079">
    <property type="entry name" value="Glutathione_S-Trfase"/>
</dbReference>
<dbReference type="CDD" id="cd00570">
    <property type="entry name" value="GST_N_family"/>
    <property type="match status" value="1"/>
</dbReference>
<feature type="domain" description="GST N-terminal" evidence="3">
    <location>
        <begin position="1"/>
        <end position="76"/>
    </location>
</feature>
<evidence type="ECO:0000259" key="3">
    <source>
        <dbReference type="PROSITE" id="PS50404"/>
    </source>
</evidence>
<comment type="caution">
    <text evidence="5">The sequence shown here is derived from an EMBL/GenBank/DDBJ whole genome shotgun (WGS) entry which is preliminary data.</text>
</comment>
<sequence length="602" mass="68366">MRGDSVLQRVWLALEEKRIPYEYIEVNPYNKPDSLLTLNPRGLVPTLSTPADPHPRPLYDSTVILEYLEEAYPDHQPRFLPEDAYERARARIWIDYVTSRIIPYFHRFLQCQSADGNAQNTDAELDQARQEFLSHLKAWVEETHTDGPFFLGKDISLPDLVLAPWAVRLWVFDEFKSGGLGIPKEGEGGTDEGIWSRWRTWLAAVESRRSIKETTSDQTVMARNMRGESPRGSSALETGPSAPAIHPSFIQVANPYIFEQTVENCIEAMSVNPLRETSLRLQGVAWIDSVRRALNLPIRTFDTAVGYYHRFRLVHPDNEYIFTDAAAAALFTACKIEDTLKKSRDIVCAAYNLKVAPSEHLSADDPMFESNARGIIGLERLMLEASGFDFRTRHPQKTLMKLGRHYGLLKNSEVSNIAYRISSDLYRTFAPIKQNSSTMAFSCLELAGRLLDQRVKQVESGVDYAQWSTSRAEIMETLFDLLELYTHHRSQTAVGPEFPADRFLTVRIPLNQEASEQNIPRYHPWIGQPRKQSNGSGANDQDAPRPAHPLTPIAANGDRQRTGERGRDAAVRFMLDPACADEERRQVAAYFKVEMEEYEVDG</sequence>
<dbReference type="InterPro" id="IPR004045">
    <property type="entry name" value="Glutathione_S-Trfase_N"/>
</dbReference>
<proteinExistence type="inferred from homology"/>
<dbReference type="PROSITE" id="PS50404">
    <property type="entry name" value="GST_NTER"/>
    <property type="match status" value="1"/>
</dbReference>
<feature type="compositionally biased region" description="Polar residues" evidence="2">
    <location>
        <begin position="530"/>
        <end position="539"/>
    </location>
</feature>
<dbReference type="PANTHER" id="PTHR43968">
    <property type="match status" value="1"/>
</dbReference>
<gene>
    <name evidence="5" type="ORF">N7517_001289</name>
</gene>
<dbReference type="SUPFAM" id="SSF52833">
    <property type="entry name" value="Thioredoxin-like"/>
    <property type="match status" value="1"/>
</dbReference>
<evidence type="ECO:0000313" key="6">
    <source>
        <dbReference type="Proteomes" id="UP001147752"/>
    </source>
</evidence>
<dbReference type="SFLD" id="SFLDG00358">
    <property type="entry name" value="Main_(cytGST)"/>
    <property type="match status" value="1"/>
</dbReference>